<dbReference type="Gene3D" id="3.30.9.100">
    <property type="match status" value="1"/>
</dbReference>
<evidence type="ECO:0000313" key="1">
    <source>
        <dbReference type="EMBL" id="KDD66027.1"/>
    </source>
</evidence>
<sequence length="446" mass="49208">MILILGAGPAGAAVALGLRRLGYPVTLVSEWRRFAALEGVSIRVLEALRGAGLHQALADAALPSQRQVSWNGQQHAQNIEFLLDRPSFDRGLREDLRLAGVELIEGRVLTVQTLASGHRIEVEGREALLADFLVEARGRQAPALGKGLRGPETVSLLNRWQGTPGSTASAVESLEDGWAWMARRADGQCYWQWTVDVASAELPGKAQLLDYCRQRRQGSALARAFFGAGPEIDLQLHARSSTAILCPQVCGDNWIRVGDAAMAVDPLSGNGIFQSLSSALQAPTVINTLLRKPERAALAQRFHQQRVEQLFLRFARIGRDFYADEQRWLQQPFWQARRQWPDAEVAHAEADFAALRIECAPVLKEGFVDEAEVVITADQPLGIWHVQGVELAPLVRRLRTEPAEQALAGLTVEQGRMVRSWLLSQGYRPLTLTLPKRRTAPEGRGD</sequence>
<dbReference type="PANTHER" id="PTHR43747:SF1">
    <property type="entry name" value="SLR1998 PROTEIN"/>
    <property type="match status" value="1"/>
</dbReference>
<dbReference type="eggNOG" id="COG0644">
    <property type="taxonomic scope" value="Bacteria"/>
</dbReference>
<dbReference type="RefSeq" id="WP_033061183.1">
    <property type="nucleotide sequence ID" value="NZ_AZQQ01000102.1"/>
</dbReference>
<proteinExistence type="predicted"/>
<name>A0A059KVD6_9PSED</name>
<evidence type="ECO:0000313" key="2">
    <source>
        <dbReference type="Proteomes" id="UP000026739"/>
    </source>
</evidence>
<dbReference type="Gene3D" id="3.50.50.60">
    <property type="entry name" value="FAD/NAD(P)-binding domain"/>
    <property type="match status" value="1"/>
</dbReference>
<reference evidence="1 2" key="1">
    <citation type="submission" date="2013-12" db="EMBL/GenBank/DDBJ databases">
        <authorList>
            <person name="Formusa P.A."/>
            <person name="Habash M."/>
            <person name="Lee H."/>
            <person name="Trevors J.T."/>
        </authorList>
    </citation>
    <scope>NUCLEOTIDE SEQUENCE [LARGE SCALE GENOMIC DNA]</scope>
    <source>
        <strain evidence="1 2">PD30</strain>
    </source>
</reference>
<dbReference type="Proteomes" id="UP000026739">
    <property type="component" value="Unassembled WGS sequence"/>
</dbReference>
<dbReference type="PRINTS" id="PR00420">
    <property type="entry name" value="RNGMNOXGNASE"/>
</dbReference>
<dbReference type="Pfam" id="PF04820">
    <property type="entry name" value="Trp_halogenase"/>
    <property type="match status" value="1"/>
</dbReference>
<dbReference type="EMBL" id="AZQQ01000102">
    <property type="protein sequence ID" value="KDD66027.1"/>
    <property type="molecule type" value="Genomic_DNA"/>
</dbReference>
<organism evidence="1 2">
    <name type="scientific">Pseudomonas mandelii PD30</name>
    <dbReference type="NCBI Taxonomy" id="1419583"/>
    <lineage>
        <taxon>Bacteria</taxon>
        <taxon>Pseudomonadati</taxon>
        <taxon>Pseudomonadota</taxon>
        <taxon>Gammaproteobacteria</taxon>
        <taxon>Pseudomonadales</taxon>
        <taxon>Pseudomonadaceae</taxon>
        <taxon>Pseudomonas</taxon>
    </lineage>
</organism>
<comment type="caution">
    <text evidence="1">The sequence shown here is derived from an EMBL/GenBank/DDBJ whole genome shotgun (WGS) entry which is preliminary data.</text>
</comment>
<dbReference type="InterPro" id="IPR006905">
    <property type="entry name" value="Flavin_halogenase"/>
</dbReference>
<dbReference type="AlphaFoldDB" id="A0A059KVD6"/>
<accession>A0A059KVD6</accession>
<dbReference type="SUPFAM" id="SSF51905">
    <property type="entry name" value="FAD/NAD(P)-binding domain"/>
    <property type="match status" value="1"/>
</dbReference>
<dbReference type="InterPro" id="IPR036188">
    <property type="entry name" value="FAD/NAD-bd_sf"/>
</dbReference>
<dbReference type="GO" id="GO:0004497">
    <property type="term" value="F:monooxygenase activity"/>
    <property type="evidence" value="ECO:0007669"/>
    <property type="project" value="InterPro"/>
</dbReference>
<protein>
    <submittedName>
        <fullName evidence="1">Phenylethylamine degradation protein PeaF</fullName>
    </submittedName>
</protein>
<dbReference type="PANTHER" id="PTHR43747">
    <property type="entry name" value="FAD-BINDING PROTEIN"/>
    <property type="match status" value="1"/>
</dbReference>
<gene>
    <name evidence="1" type="ORF">V466_26510</name>
</gene>
<dbReference type="InterPro" id="IPR050816">
    <property type="entry name" value="Flavin-dep_Halogenase_NPB"/>
</dbReference>